<reference evidence="1 2" key="1">
    <citation type="submission" date="2013-11" db="EMBL/GenBank/DDBJ databases">
        <title>Draft genome of the bovine lungworm Dictyocaulus viviparus.</title>
        <authorList>
            <person name="Mitreva M."/>
        </authorList>
    </citation>
    <scope>NUCLEOTIDE SEQUENCE [LARGE SCALE GENOMIC DNA]</scope>
    <source>
        <strain evidence="1 2">HannoverDv2000</strain>
    </source>
</reference>
<dbReference type="AlphaFoldDB" id="A0A0D8XZ82"/>
<dbReference type="Proteomes" id="UP000053766">
    <property type="component" value="Unassembled WGS sequence"/>
</dbReference>
<reference evidence="2" key="2">
    <citation type="journal article" date="2016" name="Sci. Rep.">
        <title>Dictyocaulus viviparus genome, variome and transcriptome elucidate lungworm biology and support future intervention.</title>
        <authorList>
            <person name="McNulty S.N."/>
            <person name="Strube C."/>
            <person name="Rosa B.A."/>
            <person name="Martin J.C."/>
            <person name="Tyagi R."/>
            <person name="Choi Y.J."/>
            <person name="Wang Q."/>
            <person name="Hallsworth Pepin K."/>
            <person name="Zhang X."/>
            <person name="Ozersky P."/>
            <person name="Wilson R.K."/>
            <person name="Sternberg P.W."/>
            <person name="Gasser R.B."/>
            <person name="Mitreva M."/>
        </authorList>
    </citation>
    <scope>NUCLEOTIDE SEQUENCE [LARGE SCALE GENOMIC DNA]</scope>
    <source>
        <strain evidence="2">HannoverDv2000</strain>
    </source>
</reference>
<keyword evidence="2" id="KW-1185">Reference proteome</keyword>
<evidence type="ECO:0000313" key="1">
    <source>
        <dbReference type="EMBL" id="KJH49074.1"/>
    </source>
</evidence>
<name>A0A0D8XZ82_DICVI</name>
<sequence>MNCCADSSVDYKLRASFFLRPGILNFSSNTHVNAWTGPLCNEKARVVKIKKNKKIRRECGPVVLLASKLCRINTARLYYSIGTLNELLILFVIEPHTAQADIRSTPSLI</sequence>
<proteinExistence type="predicted"/>
<accession>A0A0D8XZ82</accession>
<gene>
    <name evidence="1" type="ORF">DICVIV_04781</name>
</gene>
<evidence type="ECO:0000313" key="2">
    <source>
        <dbReference type="Proteomes" id="UP000053766"/>
    </source>
</evidence>
<protein>
    <submittedName>
        <fullName evidence="1">Uncharacterized protein</fullName>
    </submittedName>
</protein>
<organism evidence="1 2">
    <name type="scientific">Dictyocaulus viviparus</name>
    <name type="common">Bovine lungworm</name>
    <dbReference type="NCBI Taxonomy" id="29172"/>
    <lineage>
        <taxon>Eukaryota</taxon>
        <taxon>Metazoa</taxon>
        <taxon>Ecdysozoa</taxon>
        <taxon>Nematoda</taxon>
        <taxon>Chromadorea</taxon>
        <taxon>Rhabditida</taxon>
        <taxon>Rhabditina</taxon>
        <taxon>Rhabditomorpha</taxon>
        <taxon>Strongyloidea</taxon>
        <taxon>Metastrongylidae</taxon>
        <taxon>Dictyocaulus</taxon>
    </lineage>
</organism>
<dbReference type="EMBL" id="KN716246">
    <property type="protein sequence ID" value="KJH49074.1"/>
    <property type="molecule type" value="Genomic_DNA"/>
</dbReference>